<name>A0ACC0FH38_9ERIC</name>
<evidence type="ECO:0000313" key="1">
    <source>
        <dbReference type="EMBL" id="KAI7988123.1"/>
    </source>
</evidence>
<comment type="caution">
    <text evidence="1">The sequence shown here is derived from an EMBL/GenBank/DDBJ whole genome shotgun (WGS) entry which is preliminary data.</text>
</comment>
<evidence type="ECO:0000313" key="2">
    <source>
        <dbReference type="Proteomes" id="UP001060215"/>
    </source>
</evidence>
<gene>
    <name evidence="1" type="ORF">LOK49_LG13G00758</name>
</gene>
<reference evidence="1 2" key="1">
    <citation type="journal article" date="2022" name="Plant J.">
        <title>Chromosome-level genome of Camellia lanceoleosa provides a valuable resource for understanding genome evolution and self-incompatibility.</title>
        <authorList>
            <person name="Gong W."/>
            <person name="Xiao S."/>
            <person name="Wang L."/>
            <person name="Liao Z."/>
            <person name="Chang Y."/>
            <person name="Mo W."/>
            <person name="Hu G."/>
            <person name="Li W."/>
            <person name="Zhao G."/>
            <person name="Zhu H."/>
            <person name="Hu X."/>
            <person name="Ji K."/>
            <person name="Xiang X."/>
            <person name="Song Q."/>
            <person name="Yuan D."/>
            <person name="Jin S."/>
            <person name="Zhang L."/>
        </authorList>
    </citation>
    <scope>NUCLEOTIDE SEQUENCE [LARGE SCALE GENOMIC DNA]</scope>
    <source>
        <strain evidence="1">SQ_2022a</strain>
    </source>
</reference>
<protein>
    <submittedName>
        <fullName evidence="1">Uncharacterized protein</fullName>
    </submittedName>
</protein>
<organism evidence="1 2">
    <name type="scientific">Camellia lanceoleosa</name>
    <dbReference type="NCBI Taxonomy" id="1840588"/>
    <lineage>
        <taxon>Eukaryota</taxon>
        <taxon>Viridiplantae</taxon>
        <taxon>Streptophyta</taxon>
        <taxon>Embryophyta</taxon>
        <taxon>Tracheophyta</taxon>
        <taxon>Spermatophyta</taxon>
        <taxon>Magnoliopsida</taxon>
        <taxon>eudicotyledons</taxon>
        <taxon>Gunneridae</taxon>
        <taxon>Pentapetalae</taxon>
        <taxon>asterids</taxon>
        <taxon>Ericales</taxon>
        <taxon>Theaceae</taxon>
        <taxon>Camellia</taxon>
    </lineage>
</organism>
<keyword evidence="2" id="KW-1185">Reference proteome</keyword>
<sequence length="152" mass="16301">MTDNPNAKDFLNNMRDGSNAGKKLHDFITKMESIGNERCGGPYCAYDEFKTEMLQAAKDQCGVTFCVYDQLCKPCPQNSQQPLQKCDPYCVLLQPSDNNTNNLQCQKPCGPTQINDSGAGDGVGVGVGAGAHGFGGFTVVGLLVLLLAIRAY</sequence>
<dbReference type="Proteomes" id="UP001060215">
    <property type="component" value="Chromosome 14"/>
</dbReference>
<dbReference type="EMBL" id="CM045771">
    <property type="protein sequence ID" value="KAI7988123.1"/>
    <property type="molecule type" value="Genomic_DNA"/>
</dbReference>
<proteinExistence type="predicted"/>
<accession>A0ACC0FH38</accession>